<dbReference type="EMBL" id="JBHSBL010000012">
    <property type="protein sequence ID" value="MFC4065678.1"/>
    <property type="molecule type" value="Genomic_DNA"/>
</dbReference>
<accession>A0ABV8IS00</accession>
<name>A0ABV8IS00_9ACTN</name>
<keyword evidence="1" id="KW-0472">Membrane</keyword>
<evidence type="ECO:0000256" key="1">
    <source>
        <dbReference type="SAM" id="Phobius"/>
    </source>
</evidence>
<protein>
    <submittedName>
        <fullName evidence="2">Uncharacterized protein</fullName>
    </submittedName>
</protein>
<reference evidence="3" key="1">
    <citation type="journal article" date="2019" name="Int. J. Syst. Evol. Microbiol.">
        <title>The Global Catalogue of Microorganisms (GCM) 10K type strain sequencing project: providing services to taxonomists for standard genome sequencing and annotation.</title>
        <authorList>
            <consortium name="The Broad Institute Genomics Platform"/>
            <consortium name="The Broad Institute Genome Sequencing Center for Infectious Disease"/>
            <person name="Wu L."/>
            <person name="Ma J."/>
        </authorList>
    </citation>
    <scope>NUCLEOTIDE SEQUENCE [LARGE SCALE GENOMIC DNA]</scope>
    <source>
        <strain evidence="3">TBRC 5832</strain>
    </source>
</reference>
<feature type="transmembrane region" description="Helical" evidence="1">
    <location>
        <begin position="37"/>
        <end position="57"/>
    </location>
</feature>
<dbReference type="RefSeq" id="WP_378066659.1">
    <property type="nucleotide sequence ID" value="NZ_JBHSBL010000012.1"/>
</dbReference>
<keyword evidence="3" id="KW-1185">Reference proteome</keyword>
<dbReference type="Proteomes" id="UP001595867">
    <property type="component" value="Unassembled WGS sequence"/>
</dbReference>
<organism evidence="2 3">
    <name type="scientific">Actinoplanes subglobosus</name>
    <dbReference type="NCBI Taxonomy" id="1547892"/>
    <lineage>
        <taxon>Bacteria</taxon>
        <taxon>Bacillati</taxon>
        <taxon>Actinomycetota</taxon>
        <taxon>Actinomycetes</taxon>
        <taxon>Micromonosporales</taxon>
        <taxon>Micromonosporaceae</taxon>
        <taxon>Actinoplanes</taxon>
    </lineage>
</organism>
<proteinExistence type="predicted"/>
<sequence length="313" mass="32213">MPDQIEKLFADLRADTLPTVRLPGTEPLRRAARRRRAVISSATAVTVLGLAALIAVIRPDSSPGPVVSPPSAAPTYDRTTLTAMVTETLQLDDPQHAGLSGIIPVGSGLPESQRPVLGGTYSIRMTCYGSGSMDVTVSDTVVQAVPCTTPGTVWTASVVVPEPSGQLSVRAVPRGSGPGQAALGYVAELAQPDKTRWQEAAYDALGSKTDSFAAGGSFFASDGGEGYEHSDLTTGRYRVRAICLGFGSVTLSAGPGTGDVPLARKTTVHCSPDNPQPASLTLSAADGLTYLAEPDADAGHRAAVATVLDRSSG</sequence>
<comment type="caution">
    <text evidence="2">The sequence shown here is derived from an EMBL/GenBank/DDBJ whole genome shotgun (WGS) entry which is preliminary data.</text>
</comment>
<keyword evidence="1" id="KW-0812">Transmembrane</keyword>
<evidence type="ECO:0000313" key="2">
    <source>
        <dbReference type="EMBL" id="MFC4065678.1"/>
    </source>
</evidence>
<evidence type="ECO:0000313" key="3">
    <source>
        <dbReference type="Proteomes" id="UP001595867"/>
    </source>
</evidence>
<gene>
    <name evidence="2" type="ORF">ACFO0C_12115</name>
</gene>
<keyword evidence="1" id="KW-1133">Transmembrane helix</keyword>